<organism evidence="1 2">
    <name type="scientific">Yinghuangia aomiensis</name>
    <dbReference type="NCBI Taxonomy" id="676205"/>
    <lineage>
        <taxon>Bacteria</taxon>
        <taxon>Bacillati</taxon>
        <taxon>Actinomycetota</taxon>
        <taxon>Actinomycetes</taxon>
        <taxon>Kitasatosporales</taxon>
        <taxon>Streptomycetaceae</taxon>
        <taxon>Yinghuangia</taxon>
    </lineage>
</organism>
<evidence type="ECO:0000313" key="2">
    <source>
        <dbReference type="Proteomes" id="UP001500466"/>
    </source>
</evidence>
<reference evidence="2" key="1">
    <citation type="journal article" date="2019" name="Int. J. Syst. Evol. Microbiol.">
        <title>The Global Catalogue of Microorganisms (GCM) 10K type strain sequencing project: providing services to taxonomists for standard genome sequencing and annotation.</title>
        <authorList>
            <consortium name="The Broad Institute Genomics Platform"/>
            <consortium name="The Broad Institute Genome Sequencing Center for Infectious Disease"/>
            <person name="Wu L."/>
            <person name="Ma J."/>
        </authorList>
    </citation>
    <scope>NUCLEOTIDE SEQUENCE [LARGE SCALE GENOMIC DNA]</scope>
    <source>
        <strain evidence="2">JCM 17986</strain>
    </source>
</reference>
<accession>A0ABP9H3M0</accession>
<protein>
    <submittedName>
        <fullName evidence="1">Uncharacterized protein</fullName>
    </submittedName>
</protein>
<dbReference type="EMBL" id="BAABHS010000008">
    <property type="protein sequence ID" value="GAA4961492.1"/>
    <property type="molecule type" value="Genomic_DNA"/>
</dbReference>
<evidence type="ECO:0000313" key="1">
    <source>
        <dbReference type="EMBL" id="GAA4961492.1"/>
    </source>
</evidence>
<proteinExistence type="predicted"/>
<name>A0ABP9H3M0_9ACTN</name>
<sequence length="136" mass="15357">MGAASSFAAQYIVMRETKKQESRASAAAVRVERKEAILALLDICQRVERAAEHRYQNEDRFVEGSPELIHEMRFRRKCLQLVAGRRLSEAATEYTKRLWAAAFGHLPAGADVWSFVDEKRDPFMDAAKAELGIATD</sequence>
<keyword evidence="2" id="KW-1185">Reference proteome</keyword>
<gene>
    <name evidence="1" type="ORF">GCM10023205_26200</name>
</gene>
<dbReference type="Proteomes" id="UP001500466">
    <property type="component" value="Unassembled WGS sequence"/>
</dbReference>
<comment type="caution">
    <text evidence="1">The sequence shown here is derived from an EMBL/GenBank/DDBJ whole genome shotgun (WGS) entry which is preliminary data.</text>
</comment>